<evidence type="ECO:0000313" key="1">
    <source>
        <dbReference type="EMBL" id="MBC3949014.1"/>
    </source>
</evidence>
<name>A0ABR7AVS6_9PSED</name>
<dbReference type="Proteomes" id="UP000651852">
    <property type="component" value="Unassembled WGS sequence"/>
</dbReference>
<dbReference type="RefSeq" id="WP_187520624.1">
    <property type="nucleotide sequence ID" value="NZ_JACONW010000011.1"/>
</dbReference>
<keyword evidence="2" id="KW-1185">Reference proteome</keyword>
<comment type="caution">
    <text evidence="1">The sequence shown here is derived from an EMBL/GenBank/DDBJ whole genome shotgun (WGS) entry which is preliminary data.</text>
</comment>
<dbReference type="Gene3D" id="1.10.30.50">
    <property type="match status" value="1"/>
</dbReference>
<evidence type="ECO:0008006" key="3">
    <source>
        <dbReference type="Google" id="ProtNLM"/>
    </source>
</evidence>
<gene>
    <name evidence="1" type="ORF">H8S59_04465</name>
</gene>
<proteinExistence type="predicted"/>
<accession>A0ABR7AVS6</accession>
<sequence>MIRIEKNAQTPALDVFTHASVGPKNQKKTRAAAELERAIAFFTNPSNFANEEKLCKKSFNFAVYKDKTLAEKLAGIFGRKCAYCESRVAHVMPREIEHFRPKSAVENPTQPALRPGYYWLGGDWTNLLVACVDCNRARNHTVPGQSASVRLGKHAQFPLALENQRVRLHGSDISAEEPHRLLIHPCIDQPEERFKYDDDGLILPRDPQDLQATTSITVYALQRKYLVEERKRVQNDLVFKLELLKSLGAEFNSMHGRASRADLDEKRRQLNLQMSSIRQMFEPDAPFLGMVRDYVRRHVAAGHYNDLLRAGLDLRRLVP</sequence>
<protein>
    <recommendedName>
        <fullName evidence="3">TIGR02646 family protein</fullName>
    </recommendedName>
</protein>
<evidence type="ECO:0000313" key="2">
    <source>
        <dbReference type="Proteomes" id="UP000651852"/>
    </source>
</evidence>
<dbReference type="EMBL" id="JACONW010000011">
    <property type="protein sequence ID" value="MBC3949014.1"/>
    <property type="molecule type" value="Genomic_DNA"/>
</dbReference>
<organism evidence="1 2">
    <name type="scientific">Pseudomonas folii</name>
    <dbReference type="NCBI Taxonomy" id="2762593"/>
    <lineage>
        <taxon>Bacteria</taxon>
        <taxon>Pseudomonadati</taxon>
        <taxon>Pseudomonadota</taxon>
        <taxon>Gammaproteobacteria</taxon>
        <taxon>Pseudomonadales</taxon>
        <taxon>Pseudomonadaceae</taxon>
        <taxon>Pseudomonas</taxon>
    </lineage>
</organism>
<reference evidence="1 2" key="1">
    <citation type="submission" date="2020-08" db="EMBL/GenBank/DDBJ databases">
        <title>Putative novel bacterial strains isolated from necrotic wheat leaf tissues caused by Xanthomonas translucens.</title>
        <authorList>
            <person name="Tambong J.T."/>
        </authorList>
    </citation>
    <scope>NUCLEOTIDE SEQUENCE [LARGE SCALE GENOMIC DNA]</scope>
    <source>
        <strain evidence="1 2">DOAB 1069</strain>
    </source>
</reference>